<dbReference type="SUPFAM" id="SSF50156">
    <property type="entry name" value="PDZ domain-like"/>
    <property type="match status" value="1"/>
</dbReference>
<dbReference type="PROSITE" id="PS50106">
    <property type="entry name" value="PDZ"/>
    <property type="match status" value="1"/>
</dbReference>
<organism evidence="2 3">
    <name type="scientific">Austrofundulus limnaeus</name>
    <name type="common">Annual killifish</name>
    <dbReference type="NCBI Taxonomy" id="52670"/>
    <lineage>
        <taxon>Eukaryota</taxon>
        <taxon>Metazoa</taxon>
        <taxon>Chordata</taxon>
        <taxon>Craniata</taxon>
        <taxon>Vertebrata</taxon>
        <taxon>Euteleostomi</taxon>
        <taxon>Actinopterygii</taxon>
        <taxon>Neopterygii</taxon>
        <taxon>Teleostei</taxon>
        <taxon>Neoteleostei</taxon>
        <taxon>Acanthomorphata</taxon>
        <taxon>Ovalentaria</taxon>
        <taxon>Atherinomorphae</taxon>
        <taxon>Cyprinodontiformes</taxon>
        <taxon>Rivulidae</taxon>
        <taxon>Austrofundulus</taxon>
    </lineage>
</organism>
<keyword evidence="2" id="KW-1185">Reference proteome</keyword>
<name>A0A2I4AKU3_AUSLI</name>
<dbReference type="OrthoDB" id="66881at2759"/>
<dbReference type="STRING" id="52670.A0A2I4AKU3"/>
<dbReference type="GO" id="GO:0005911">
    <property type="term" value="C:cell-cell junction"/>
    <property type="evidence" value="ECO:0007669"/>
    <property type="project" value="TreeGrafter"/>
</dbReference>
<dbReference type="PANTHER" id="PTHR10316">
    <property type="entry name" value="MEMBRANE ASSOCIATED GUANYLATE KINASE-RELATED"/>
    <property type="match status" value="1"/>
</dbReference>
<dbReference type="InParanoid" id="A0A2I4AKU3"/>
<evidence type="ECO:0000313" key="3">
    <source>
        <dbReference type="RefSeq" id="XP_013856103.1"/>
    </source>
</evidence>
<keyword evidence="3" id="KW-0808">Transferase</keyword>
<sequence length="104" mass="11625">MEVELRRRTGEGFGFVITSQEVSGAPSVMAHRFVTVRRGSPAARSGQIQPGDQLKAVDSRPVDGLQHRDLSQILRRAGNTLRLSIIPRQRTTHIHTETHNQPHN</sequence>
<dbReference type="FunFam" id="2.30.42.10:FF:000288">
    <property type="entry name" value="MAGI family member, X-linked a"/>
    <property type="match status" value="1"/>
</dbReference>
<dbReference type="InterPro" id="IPR001478">
    <property type="entry name" value="PDZ"/>
</dbReference>
<proteinExistence type="predicted"/>
<evidence type="ECO:0000313" key="2">
    <source>
        <dbReference type="Proteomes" id="UP000192220"/>
    </source>
</evidence>
<dbReference type="GeneID" id="106511931"/>
<feature type="domain" description="PDZ" evidence="1">
    <location>
        <begin position="2"/>
        <end position="89"/>
    </location>
</feature>
<dbReference type="PANTHER" id="PTHR10316:SF41">
    <property type="entry name" value="MAGI FAMILY MEMBER, X-LINKED A-RELATED"/>
    <property type="match status" value="1"/>
</dbReference>
<dbReference type="AlphaFoldDB" id="A0A2I4AKU3"/>
<protein>
    <submittedName>
        <fullName evidence="3">Membrane-associated guanylate kinase, WW and PDZ domain-containing protein 3</fullName>
    </submittedName>
</protein>
<dbReference type="GO" id="GO:0007165">
    <property type="term" value="P:signal transduction"/>
    <property type="evidence" value="ECO:0007669"/>
    <property type="project" value="TreeGrafter"/>
</dbReference>
<evidence type="ECO:0000259" key="1">
    <source>
        <dbReference type="PROSITE" id="PS50106"/>
    </source>
</evidence>
<dbReference type="Proteomes" id="UP000192220">
    <property type="component" value="Unplaced"/>
</dbReference>
<reference evidence="3" key="1">
    <citation type="submission" date="2025-08" db="UniProtKB">
        <authorList>
            <consortium name="RefSeq"/>
        </authorList>
    </citation>
    <scope>IDENTIFICATION</scope>
</reference>
<dbReference type="KEGG" id="alim:106511931"/>
<accession>A0A2I4AKU3</accession>
<dbReference type="SMART" id="SM00228">
    <property type="entry name" value="PDZ"/>
    <property type="match status" value="1"/>
</dbReference>
<dbReference type="InterPro" id="IPR036034">
    <property type="entry name" value="PDZ_sf"/>
</dbReference>
<keyword evidence="3" id="KW-0418">Kinase</keyword>
<dbReference type="Gene3D" id="2.30.42.10">
    <property type="match status" value="1"/>
</dbReference>
<dbReference type="Pfam" id="PF00595">
    <property type="entry name" value="PDZ"/>
    <property type="match status" value="1"/>
</dbReference>
<dbReference type="RefSeq" id="XP_013856103.1">
    <property type="nucleotide sequence ID" value="XM_014000649.1"/>
</dbReference>
<dbReference type="GO" id="GO:0005737">
    <property type="term" value="C:cytoplasm"/>
    <property type="evidence" value="ECO:0007669"/>
    <property type="project" value="TreeGrafter"/>
</dbReference>
<gene>
    <name evidence="3" type="primary">LOC106511931</name>
</gene>